<name>A0A1A8YQK0_PLAOA</name>
<sequence length="89" mass="10379">MVEPNIDTVLALENVHRGDSYDLVDMKFFQNMREDFVTLLGPPHAQGETYPFHRDREVATKELYIFQKGNIRPHEDSTHIEVYGSLRTT</sequence>
<dbReference type="AlphaFoldDB" id="A0A1A8YQK0"/>
<proteinExistence type="predicted"/>
<protein>
    <submittedName>
        <fullName evidence="1">Uncharacterized protein</fullName>
    </submittedName>
</protein>
<dbReference type="Proteomes" id="UP000078550">
    <property type="component" value="Unassembled WGS sequence"/>
</dbReference>
<gene>
    <name evidence="1" type="ORF">POVWA2_017170</name>
</gene>
<evidence type="ECO:0000313" key="2">
    <source>
        <dbReference type="Proteomes" id="UP000078550"/>
    </source>
</evidence>
<reference evidence="2" key="1">
    <citation type="submission" date="2016-05" db="EMBL/GenBank/DDBJ databases">
        <authorList>
            <person name="Naeem Raeece"/>
        </authorList>
    </citation>
    <scope>NUCLEOTIDE SEQUENCE [LARGE SCALE GENOMIC DNA]</scope>
</reference>
<evidence type="ECO:0000313" key="1">
    <source>
        <dbReference type="EMBL" id="SBT33901.1"/>
    </source>
</evidence>
<dbReference type="EMBL" id="FLRE01000068">
    <property type="protein sequence ID" value="SBT33901.1"/>
    <property type="molecule type" value="Genomic_DNA"/>
</dbReference>
<organism evidence="1 2">
    <name type="scientific">Plasmodium ovale wallikeri</name>
    <dbReference type="NCBI Taxonomy" id="864142"/>
    <lineage>
        <taxon>Eukaryota</taxon>
        <taxon>Sar</taxon>
        <taxon>Alveolata</taxon>
        <taxon>Apicomplexa</taxon>
        <taxon>Aconoidasida</taxon>
        <taxon>Haemosporida</taxon>
        <taxon>Plasmodiidae</taxon>
        <taxon>Plasmodium</taxon>
        <taxon>Plasmodium (Plasmodium)</taxon>
    </lineage>
</organism>
<accession>A0A1A8YQK0</accession>